<evidence type="ECO:0000313" key="17">
    <source>
        <dbReference type="Ensembl" id="ENSORLP00015035646.1"/>
    </source>
</evidence>
<dbReference type="InterPro" id="IPR051844">
    <property type="entry name" value="USH2_Complex_Protein"/>
</dbReference>
<evidence type="ECO:0000313" key="18">
    <source>
        <dbReference type="Proteomes" id="UP000265200"/>
    </source>
</evidence>
<comment type="function">
    <text evidence="12">Anchoring/scaffolding protein that is a part of the functional network formed by USH1C, USH1G, CDH23 and MYO7A that mediates mechanotransduction in cochlear hair cells. Required for normal development and maintenance of cochlear hair cell bundles. As part of the intermicrovillar adhesion complex/IMAC plays a role in brush border differentiation, controlling microvilli organization and length. Probably plays a central regulatory role in the assembly of the complex, recruiting CDHR2, CDHR5 and MYO7B to the microvilli tips.</text>
</comment>
<dbReference type="FunFam" id="2.30.42.10:FF:000062">
    <property type="entry name" value="harmonin isoform X1"/>
    <property type="match status" value="1"/>
</dbReference>
<sequence>MERKVAKEFRHKVELLIENEAEKDYLFDVLRMYHQSMDLPVLVGDLKLVINEPKRLPLFDAIRPLIPLKHQVEYDLLTPKRSRKLKEVRLDRTHRDGLGLSVRGGLEFGCGLYISQIVKDGQADNVGLQVGDEIVRINGYSISSCIHEEVISLIKTTKTVSLKVRHVGMIPVKSSSEEPLKWQFVDQFVSESGEKRSSIAGLTSIGGKEIKEKKVFLSLVGEKGMGISISSGPTQKPGIYISNVKPGSLSAEVGLEAGDQIVEVNGVDFTALDHKEAIKVLKSSRSLTITVLTGAGSELFMTTEERLAAEARRELQRQELMQQKRTAMETNKIIKEQQEKERQRKMEIAQKTAEEEERYKREMEKIEASEKKHNRDWQEDWGTQDRPKSPRTPSPAPPGIKTSPSPKARSSPTLTDEDEENEHEFQKYVEDFDPYSMFSSEQIAGRDVRLLRIKKAGQLDLSLEGGADSPLGKLVVSSVYEGGAADKHGGIAPGDELMAVNGKILLDASLTEGQNSLARAWGSGGDWIDVVIAVSPPKDYEDEVTFF</sequence>
<dbReference type="GO" id="GO:0030154">
    <property type="term" value="P:cell differentiation"/>
    <property type="evidence" value="ECO:0007669"/>
    <property type="project" value="UniProtKB-KW"/>
</dbReference>
<evidence type="ECO:0000256" key="14">
    <source>
        <dbReference type="ARBA" id="ARBA00073777"/>
    </source>
</evidence>
<evidence type="ECO:0000256" key="13">
    <source>
        <dbReference type="ARBA" id="ARBA00064828"/>
    </source>
</evidence>
<dbReference type="Proteomes" id="UP000265200">
    <property type="component" value="Chromosome 6"/>
</dbReference>
<dbReference type="FunFam" id="2.30.42.10:FF:000104">
    <property type="entry name" value="harmonin isoform X2"/>
    <property type="match status" value="1"/>
</dbReference>
<keyword evidence="11" id="KW-0966">Cell projection</keyword>
<evidence type="ECO:0000256" key="1">
    <source>
        <dbReference type="ARBA" id="ARBA00004105"/>
    </source>
</evidence>
<evidence type="ECO:0000256" key="15">
    <source>
        <dbReference type="SAM" id="MobiDB-lite"/>
    </source>
</evidence>
<dbReference type="GO" id="GO:1904970">
    <property type="term" value="P:brush border assembly"/>
    <property type="evidence" value="ECO:0007669"/>
    <property type="project" value="UniProtKB-ARBA"/>
</dbReference>
<evidence type="ECO:0000256" key="11">
    <source>
        <dbReference type="ARBA" id="ARBA00023273"/>
    </source>
</evidence>
<feature type="region of interest" description="Disordered" evidence="15">
    <location>
        <begin position="328"/>
        <end position="423"/>
    </location>
</feature>
<evidence type="ECO:0000256" key="10">
    <source>
        <dbReference type="ARBA" id="ARBA00023212"/>
    </source>
</evidence>
<dbReference type="Pfam" id="PF00595">
    <property type="entry name" value="PDZ"/>
    <property type="match status" value="3"/>
</dbReference>
<comment type="subcellular location">
    <subcellularLocation>
        <location evidence="1">Cell projection</location>
        <location evidence="1">Microvillus</location>
    </subcellularLocation>
    <subcellularLocation>
        <location evidence="2">Cytoplasm</location>
        <location evidence="2">Cytoskeleton</location>
    </subcellularLocation>
    <subcellularLocation>
        <location evidence="3">Cytoplasm</location>
        <location evidence="3">Cytosol</location>
    </subcellularLocation>
</comment>
<dbReference type="FunFam" id="1.20.1160.20:FF:000001">
    <property type="entry name" value="harmonin isoform X1"/>
    <property type="match status" value="1"/>
</dbReference>
<keyword evidence="6" id="KW-0677">Repeat</keyword>
<protein>
    <recommendedName>
        <fullName evidence="14">Harmonin</fullName>
    </recommendedName>
</protein>
<evidence type="ECO:0000259" key="16">
    <source>
        <dbReference type="PROSITE" id="PS50106"/>
    </source>
</evidence>
<feature type="domain" description="PDZ" evidence="16">
    <location>
        <begin position="87"/>
        <end position="157"/>
    </location>
</feature>
<proteinExistence type="predicted"/>
<dbReference type="Gene3D" id="1.20.1160.20">
    <property type="match status" value="1"/>
</dbReference>
<dbReference type="SUPFAM" id="SSF50156">
    <property type="entry name" value="PDZ domain-like"/>
    <property type="match status" value="3"/>
</dbReference>
<evidence type="ECO:0000256" key="5">
    <source>
        <dbReference type="ARBA" id="ARBA00022553"/>
    </source>
</evidence>
<dbReference type="SMART" id="SM00228">
    <property type="entry name" value="PDZ"/>
    <property type="match status" value="3"/>
</dbReference>
<evidence type="ECO:0000256" key="6">
    <source>
        <dbReference type="ARBA" id="ARBA00022737"/>
    </source>
</evidence>
<feature type="domain" description="PDZ" evidence="16">
    <location>
        <begin position="214"/>
        <end position="284"/>
    </location>
</feature>
<dbReference type="GO" id="GO:1904106">
    <property type="term" value="P:protein localization to microvillus"/>
    <property type="evidence" value="ECO:0007669"/>
    <property type="project" value="UniProtKB-ARBA"/>
</dbReference>
<reference evidence="17" key="4">
    <citation type="submission" date="2025-09" db="UniProtKB">
        <authorList>
            <consortium name="Ensembl"/>
        </authorList>
    </citation>
    <scope>IDENTIFICATION</scope>
    <source>
        <strain evidence="17">HSOK</strain>
    </source>
</reference>
<dbReference type="GO" id="GO:0007605">
    <property type="term" value="P:sensory perception of sound"/>
    <property type="evidence" value="ECO:0007669"/>
    <property type="project" value="UniProtKB-KW"/>
</dbReference>
<name>A0A3P9JTB7_ORYLA</name>
<dbReference type="PROSITE" id="PS50106">
    <property type="entry name" value="PDZ"/>
    <property type="match status" value="3"/>
</dbReference>
<dbReference type="Pfam" id="PF21219">
    <property type="entry name" value="USH1C_N"/>
    <property type="match status" value="1"/>
</dbReference>
<dbReference type="CDD" id="cd06738">
    <property type="entry name" value="PDZ2_harmonin"/>
    <property type="match status" value="1"/>
</dbReference>
<dbReference type="CDD" id="cd07353">
    <property type="entry name" value="harmonin_N"/>
    <property type="match status" value="1"/>
</dbReference>
<dbReference type="CDD" id="cd06739">
    <property type="entry name" value="PDZ3_harmonin"/>
    <property type="match status" value="1"/>
</dbReference>
<dbReference type="PANTHER" id="PTHR23116:SF36">
    <property type="entry name" value="HARMONIN"/>
    <property type="match status" value="1"/>
</dbReference>
<dbReference type="InterPro" id="IPR030237">
    <property type="entry name" value="Harmonin_N"/>
</dbReference>
<dbReference type="FunFam" id="2.30.42.10:FF:000071">
    <property type="entry name" value="harmonin isoform X1"/>
    <property type="match status" value="1"/>
</dbReference>
<reference key="1">
    <citation type="journal article" date="2007" name="Nature">
        <title>The medaka draft genome and insights into vertebrate genome evolution.</title>
        <authorList>
            <person name="Kasahara M."/>
            <person name="Naruse K."/>
            <person name="Sasaki S."/>
            <person name="Nakatani Y."/>
            <person name="Qu W."/>
            <person name="Ahsan B."/>
            <person name="Yamada T."/>
            <person name="Nagayasu Y."/>
            <person name="Doi K."/>
            <person name="Kasai Y."/>
            <person name="Jindo T."/>
            <person name="Kobayashi D."/>
            <person name="Shimada A."/>
            <person name="Toyoda A."/>
            <person name="Kuroki Y."/>
            <person name="Fujiyama A."/>
            <person name="Sasaki T."/>
            <person name="Shimizu A."/>
            <person name="Asakawa S."/>
            <person name="Shimizu N."/>
            <person name="Hashimoto S."/>
            <person name="Yang J."/>
            <person name="Lee Y."/>
            <person name="Matsushima K."/>
            <person name="Sugano S."/>
            <person name="Sakaizumi M."/>
            <person name="Narita T."/>
            <person name="Ohishi K."/>
            <person name="Haga S."/>
            <person name="Ohta F."/>
            <person name="Nomoto H."/>
            <person name="Nogata K."/>
            <person name="Morishita T."/>
            <person name="Endo T."/>
            <person name="Shin-I T."/>
            <person name="Takeda H."/>
            <person name="Morishita S."/>
            <person name="Kohara Y."/>
        </authorList>
    </citation>
    <scope>NUCLEOTIDE SEQUENCE [LARGE SCALE GENOMIC DNA]</scope>
    <source>
        <strain>Hd-rR</strain>
    </source>
</reference>
<dbReference type="GO" id="GO:0005903">
    <property type="term" value="C:brush border"/>
    <property type="evidence" value="ECO:0007669"/>
    <property type="project" value="UniProtKB-ARBA"/>
</dbReference>
<dbReference type="CDD" id="cd06737">
    <property type="entry name" value="PDZ1_harmonin"/>
    <property type="match status" value="1"/>
</dbReference>
<dbReference type="Ensembl" id="ENSORLT00015030528.1">
    <property type="protein sequence ID" value="ENSORLP00015035646.1"/>
    <property type="gene ID" value="ENSORLG00015022385.1"/>
</dbReference>
<evidence type="ECO:0000256" key="9">
    <source>
        <dbReference type="ARBA" id="ARBA00023054"/>
    </source>
</evidence>
<reference evidence="17" key="3">
    <citation type="submission" date="2025-08" db="UniProtKB">
        <authorList>
            <consortium name="Ensembl"/>
        </authorList>
    </citation>
    <scope>IDENTIFICATION</scope>
    <source>
        <strain evidence="17">HSOK</strain>
    </source>
</reference>
<dbReference type="GO" id="GO:0005856">
    <property type="term" value="C:cytoskeleton"/>
    <property type="evidence" value="ECO:0007669"/>
    <property type="project" value="UniProtKB-SubCell"/>
</dbReference>
<keyword evidence="7" id="KW-1009">Hearing</keyword>
<feature type="compositionally biased region" description="Polar residues" evidence="15">
    <location>
        <begin position="402"/>
        <end position="414"/>
    </location>
</feature>
<dbReference type="InterPro" id="IPR036034">
    <property type="entry name" value="PDZ_sf"/>
</dbReference>
<organism evidence="17 18">
    <name type="scientific">Oryzias latipes</name>
    <name type="common">Japanese rice fish</name>
    <name type="synonym">Japanese killifish</name>
    <dbReference type="NCBI Taxonomy" id="8090"/>
    <lineage>
        <taxon>Eukaryota</taxon>
        <taxon>Metazoa</taxon>
        <taxon>Chordata</taxon>
        <taxon>Craniata</taxon>
        <taxon>Vertebrata</taxon>
        <taxon>Euteleostomi</taxon>
        <taxon>Actinopterygii</taxon>
        <taxon>Neopterygii</taxon>
        <taxon>Teleostei</taxon>
        <taxon>Neoteleostei</taxon>
        <taxon>Acanthomorphata</taxon>
        <taxon>Ovalentaria</taxon>
        <taxon>Atherinomorphae</taxon>
        <taxon>Beloniformes</taxon>
        <taxon>Adrianichthyidae</taxon>
        <taxon>Oryziinae</taxon>
        <taxon>Oryzias</taxon>
    </lineage>
</organism>
<keyword evidence="8" id="KW-0221">Differentiation</keyword>
<dbReference type="PANTHER" id="PTHR23116">
    <property type="entry name" value="PDZ DOMAIN CONTAINING WHIRLIN AND HARMONIN-RELATED"/>
    <property type="match status" value="1"/>
</dbReference>
<dbReference type="GO" id="GO:0005829">
    <property type="term" value="C:cytosol"/>
    <property type="evidence" value="ECO:0007669"/>
    <property type="project" value="UniProtKB-SubCell"/>
</dbReference>
<evidence type="ECO:0000256" key="2">
    <source>
        <dbReference type="ARBA" id="ARBA00004245"/>
    </source>
</evidence>
<feature type="compositionally biased region" description="Basic and acidic residues" evidence="15">
    <location>
        <begin position="332"/>
        <end position="348"/>
    </location>
</feature>
<keyword evidence="9" id="KW-0175">Coiled coil</keyword>
<dbReference type="AlphaFoldDB" id="A0A3P9JTB7"/>
<comment type="subunit">
    <text evidence="13">Part of the IMAC/intermicrovillar adhesion complex/intermicrovillar tip-link complex composed of ANKS4B, MYO7B, USH1C, CDHR2 and CDHR5. Part of a complex composed of USH1C, USH1G and MYO7A. Interacts with F-actin. Interacts with USH2A. Interacts with SLC4A7. Interacts (via PDZ1 domain) with the C-terminus of USHBP1. Interacts (via N-terminus and PDZ 2 domain) with CDH23. Interacts with USH1G. Interacts with MYO7B. Interacts with CDHR2 and CDHR5; may mediate their interaction with MYO7B at the microvilli tip. Interacts (via PDZ 1 domain) with ANKS4B. Interacts (via PDZ 1 domain) with DOCK4.</text>
</comment>
<dbReference type="GO" id="GO:0050885">
    <property type="term" value="P:neuromuscular process controlling balance"/>
    <property type="evidence" value="ECO:0007669"/>
    <property type="project" value="UniProtKB-ARBA"/>
</dbReference>
<feature type="domain" description="PDZ" evidence="16">
    <location>
        <begin position="447"/>
        <end position="520"/>
    </location>
</feature>
<keyword evidence="4" id="KW-0963">Cytoplasm</keyword>
<evidence type="ECO:0000256" key="8">
    <source>
        <dbReference type="ARBA" id="ARBA00022782"/>
    </source>
</evidence>
<dbReference type="InterPro" id="IPR001478">
    <property type="entry name" value="PDZ"/>
</dbReference>
<reference evidence="17 18" key="2">
    <citation type="submission" date="2017-04" db="EMBL/GenBank/DDBJ databases">
        <title>CpG methylation of centromeres and impact of large insertions on vertebrate speciation.</title>
        <authorList>
            <person name="Ichikawa K."/>
            <person name="Yoshimura J."/>
            <person name="Morishita S."/>
        </authorList>
    </citation>
    <scope>NUCLEOTIDE SEQUENCE</scope>
    <source>
        <strain evidence="17 18">HSOK</strain>
    </source>
</reference>
<evidence type="ECO:0000256" key="12">
    <source>
        <dbReference type="ARBA" id="ARBA00056915"/>
    </source>
</evidence>
<dbReference type="GO" id="GO:0005902">
    <property type="term" value="C:microvillus"/>
    <property type="evidence" value="ECO:0007669"/>
    <property type="project" value="UniProtKB-SubCell"/>
</dbReference>
<keyword evidence="10" id="KW-0206">Cytoskeleton</keyword>
<feature type="compositionally biased region" description="Basic and acidic residues" evidence="15">
    <location>
        <begin position="357"/>
        <end position="388"/>
    </location>
</feature>
<evidence type="ECO:0000256" key="4">
    <source>
        <dbReference type="ARBA" id="ARBA00022490"/>
    </source>
</evidence>
<evidence type="ECO:0000256" key="3">
    <source>
        <dbReference type="ARBA" id="ARBA00004514"/>
    </source>
</evidence>
<evidence type="ECO:0000256" key="7">
    <source>
        <dbReference type="ARBA" id="ARBA00022740"/>
    </source>
</evidence>
<accession>A0A3P9JTB7</accession>
<dbReference type="Gene3D" id="2.30.42.10">
    <property type="match status" value="3"/>
</dbReference>
<keyword evidence="5" id="KW-0597">Phosphoprotein</keyword>